<reference evidence="9" key="2">
    <citation type="submission" date="2025-08" db="UniProtKB">
        <authorList>
            <consortium name="Ensembl"/>
        </authorList>
    </citation>
    <scope>IDENTIFICATION</scope>
</reference>
<comment type="similarity">
    <text evidence="2">Belongs to the TALE/IRO homeobox family.</text>
</comment>
<keyword evidence="5 6" id="KW-0539">Nucleus</keyword>
<dbReference type="InterPro" id="IPR009057">
    <property type="entry name" value="Homeodomain-like_sf"/>
</dbReference>
<feature type="region of interest" description="Disordered" evidence="7">
    <location>
        <begin position="146"/>
        <end position="233"/>
    </location>
</feature>
<evidence type="ECO:0000256" key="5">
    <source>
        <dbReference type="ARBA" id="ARBA00023242"/>
    </source>
</evidence>
<dbReference type="GO" id="GO:0000981">
    <property type="term" value="F:DNA-binding transcription factor activity, RNA polymerase II-specific"/>
    <property type="evidence" value="ECO:0007669"/>
    <property type="project" value="InterPro"/>
</dbReference>
<evidence type="ECO:0000313" key="10">
    <source>
        <dbReference type="Proteomes" id="UP000008672"/>
    </source>
</evidence>
<dbReference type="AlphaFoldDB" id="H3BE90"/>
<evidence type="ECO:0000256" key="6">
    <source>
        <dbReference type="PROSITE-ProRule" id="PRU00108"/>
    </source>
</evidence>
<evidence type="ECO:0000256" key="2">
    <source>
        <dbReference type="ARBA" id="ARBA00008446"/>
    </source>
</evidence>
<proteinExistence type="inferred from homology"/>
<keyword evidence="10" id="KW-1185">Reference proteome</keyword>
<dbReference type="GO" id="GO:0030182">
    <property type="term" value="P:neuron differentiation"/>
    <property type="evidence" value="ECO:0007669"/>
    <property type="project" value="TreeGrafter"/>
</dbReference>
<organism evidence="9 10">
    <name type="scientific">Latimeria chalumnae</name>
    <name type="common">Coelacanth</name>
    <dbReference type="NCBI Taxonomy" id="7897"/>
    <lineage>
        <taxon>Eukaryota</taxon>
        <taxon>Metazoa</taxon>
        <taxon>Chordata</taxon>
        <taxon>Craniata</taxon>
        <taxon>Vertebrata</taxon>
        <taxon>Euteleostomi</taxon>
        <taxon>Coelacanthiformes</taxon>
        <taxon>Coelacanthidae</taxon>
        <taxon>Latimeria</taxon>
    </lineage>
</organism>
<dbReference type="FunFam" id="1.10.10.60:FF:000003">
    <property type="entry name" value="Iroquois-class homeobox protein IRX"/>
    <property type="match status" value="1"/>
</dbReference>
<dbReference type="Bgee" id="ENSLACG00000017763">
    <property type="expression patterns" value="Expressed in chordate pharynx and 2 other cell types or tissues"/>
</dbReference>
<evidence type="ECO:0000256" key="4">
    <source>
        <dbReference type="ARBA" id="ARBA00023155"/>
    </source>
</evidence>
<evidence type="ECO:0000256" key="1">
    <source>
        <dbReference type="ARBA" id="ARBA00004123"/>
    </source>
</evidence>
<reference evidence="9" key="3">
    <citation type="submission" date="2025-09" db="UniProtKB">
        <authorList>
            <consortium name="Ensembl"/>
        </authorList>
    </citation>
    <scope>IDENTIFICATION</scope>
</reference>
<evidence type="ECO:0000313" key="9">
    <source>
        <dbReference type="Ensembl" id="ENSLACP00000020211.1"/>
    </source>
</evidence>
<dbReference type="PROSITE" id="PS00027">
    <property type="entry name" value="HOMEOBOX_1"/>
    <property type="match status" value="1"/>
</dbReference>
<evidence type="ECO:0000259" key="8">
    <source>
        <dbReference type="PROSITE" id="PS50071"/>
    </source>
</evidence>
<dbReference type="InterPro" id="IPR001356">
    <property type="entry name" value="HD"/>
</dbReference>
<dbReference type="GO" id="GO:0000978">
    <property type="term" value="F:RNA polymerase II cis-regulatory region sequence-specific DNA binding"/>
    <property type="evidence" value="ECO:0007669"/>
    <property type="project" value="TreeGrafter"/>
</dbReference>
<comment type="subcellular location">
    <subcellularLocation>
        <location evidence="1 6">Nucleus</location>
    </subcellularLocation>
</comment>
<gene>
    <name evidence="9" type="primary">LOC102364495</name>
</gene>
<protein>
    <recommendedName>
        <fullName evidence="8">Homeobox domain-containing protein</fullName>
    </recommendedName>
</protein>
<dbReference type="PANTHER" id="PTHR11211:SF41">
    <property type="entry name" value="IROQUOIS HOMEOBOX 7"/>
    <property type="match status" value="1"/>
</dbReference>
<feature type="DNA-binding region" description="Homeobox" evidence="6">
    <location>
        <begin position="85"/>
        <end position="147"/>
    </location>
</feature>
<keyword evidence="3 6" id="KW-0238">DNA-binding</keyword>
<dbReference type="SMART" id="SM00548">
    <property type="entry name" value="IRO"/>
    <property type="match status" value="1"/>
</dbReference>
<evidence type="ECO:0000256" key="7">
    <source>
        <dbReference type="SAM" id="MobiDB-lite"/>
    </source>
</evidence>
<dbReference type="PROSITE" id="PS50071">
    <property type="entry name" value="HOMEOBOX_2"/>
    <property type="match status" value="1"/>
</dbReference>
<feature type="domain" description="Homeobox" evidence="8">
    <location>
        <begin position="83"/>
        <end position="146"/>
    </location>
</feature>
<dbReference type="Ensembl" id="ENSLACT00000020351.1">
    <property type="protein sequence ID" value="ENSLACP00000020211.1"/>
    <property type="gene ID" value="ENSLACG00000017763.1"/>
</dbReference>
<keyword evidence="4 6" id="KW-0371">Homeobox</keyword>
<dbReference type="SMART" id="SM00389">
    <property type="entry name" value="HOX"/>
    <property type="match status" value="1"/>
</dbReference>
<dbReference type="Gene3D" id="1.10.10.60">
    <property type="entry name" value="Homeodomain-like"/>
    <property type="match status" value="1"/>
</dbReference>
<dbReference type="InterPro" id="IPR003893">
    <property type="entry name" value="Iroquois_homeo"/>
</dbReference>
<reference evidence="10" key="1">
    <citation type="submission" date="2011-08" db="EMBL/GenBank/DDBJ databases">
        <title>The draft genome of Latimeria chalumnae.</title>
        <authorList>
            <person name="Di Palma F."/>
            <person name="Alfoldi J."/>
            <person name="Johnson J."/>
            <person name="Berlin A."/>
            <person name="Gnerre S."/>
            <person name="Jaffe D."/>
            <person name="MacCallum I."/>
            <person name="Young S."/>
            <person name="Walker B.J."/>
            <person name="Lander E."/>
            <person name="Lindblad-Toh K."/>
        </authorList>
    </citation>
    <scope>NUCLEOTIDE SEQUENCE [LARGE SCALE GENOMIC DNA]</scope>
    <source>
        <strain evidence="10">Wild caught</strain>
    </source>
</reference>
<accession>H3BE90</accession>
<dbReference type="GO" id="GO:0005634">
    <property type="term" value="C:nucleus"/>
    <property type="evidence" value="ECO:0007669"/>
    <property type="project" value="UniProtKB-SubCell"/>
</dbReference>
<dbReference type="EMBL" id="AFYH01003772">
    <property type="status" value="NOT_ANNOTATED_CDS"/>
    <property type="molecule type" value="Genomic_DNA"/>
</dbReference>
<sequence length="258" mass="28697">RVTAFQAGALGSPSVPQAHLHGFLIGTPSSNFGVQGYGLVPYHFSNHLGLMGPSYELKSGSPYPQSVLHPATVLYSPYHGMHGGDQARTKAASRESTNTLKAWLNEHLKNPYPTKGEKIMLAIVTKMTLTQVSTWFANARRRLKKENKMSWGSKNKSDREDSESEDDGDKRENEEQDIGALERLSSNNDLEKKPKGPEEDRVLRHPLKDEINSENSEETIKSNNEAKSDSIQLKPKIWSLAETATTADTQKSNHLSRD</sequence>
<dbReference type="PANTHER" id="PTHR11211">
    <property type="entry name" value="IROQUOIS-CLASS HOMEODOMAIN PROTEIN IRX"/>
    <property type="match status" value="1"/>
</dbReference>
<evidence type="ECO:0000256" key="3">
    <source>
        <dbReference type="ARBA" id="ARBA00023125"/>
    </source>
</evidence>
<dbReference type="GeneTree" id="ENSGT00940000165935"/>
<dbReference type="Proteomes" id="UP000008672">
    <property type="component" value="Unassembled WGS sequence"/>
</dbReference>
<dbReference type="CDD" id="cd00086">
    <property type="entry name" value="homeodomain"/>
    <property type="match status" value="1"/>
</dbReference>
<name>H3BE90_LATCH</name>
<dbReference type="SUPFAM" id="SSF46689">
    <property type="entry name" value="Homeodomain-like"/>
    <property type="match status" value="1"/>
</dbReference>
<feature type="compositionally biased region" description="Basic and acidic residues" evidence="7">
    <location>
        <begin position="218"/>
        <end position="228"/>
    </location>
</feature>
<dbReference type="Pfam" id="PF05920">
    <property type="entry name" value="Homeobox_KN"/>
    <property type="match status" value="1"/>
</dbReference>
<dbReference type="HOGENOM" id="CLU_060342_0_0_1"/>
<feature type="compositionally biased region" description="Basic and acidic residues" evidence="7">
    <location>
        <begin position="189"/>
        <end position="211"/>
    </location>
</feature>
<dbReference type="InterPro" id="IPR017970">
    <property type="entry name" value="Homeobox_CS"/>
</dbReference>
<dbReference type="GO" id="GO:0048468">
    <property type="term" value="P:cell development"/>
    <property type="evidence" value="ECO:0007669"/>
    <property type="project" value="TreeGrafter"/>
</dbReference>
<dbReference type="InterPro" id="IPR008422">
    <property type="entry name" value="KN_HD"/>
</dbReference>